<evidence type="ECO:0000313" key="4">
    <source>
        <dbReference type="Proteomes" id="UP000424966"/>
    </source>
</evidence>
<dbReference type="InterPro" id="IPR041599">
    <property type="entry name" value="Gp138_N"/>
</dbReference>
<dbReference type="InterPro" id="IPR037026">
    <property type="entry name" value="Vgr_OB-fold_dom_sf"/>
</dbReference>
<dbReference type="RefSeq" id="WP_155967805.1">
    <property type="nucleotide sequence ID" value="NZ_CP046293.1"/>
</dbReference>
<dbReference type="Gene3D" id="2.40.50.230">
    <property type="entry name" value="Gp5 N-terminal domain"/>
    <property type="match status" value="1"/>
</dbReference>
<sequence length="250" mass="26008">MPIPTQSQIGGEQQTAQAIADSIATQLRVAMPGIIQSFDADTVTCTVLPAIKGNDSGVSGDRESADLPLLVDVPVIFPRGGGCTLTFPIKAGDECLLIFSDRCIDFWWQNGGVQEPVDSRQHDLSDAFAIIGPQSQAKKISGISTSAAQFRSDDGSTYFEINPTTKKIKIVAPGGLDVVTPKAEFSAKVLVNGLFTFLGGLVGSAAAGVSAKITGAIEFVGTLTSNGKTIDDTHTHNEVQPGTGSSGKVN</sequence>
<proteinExistence type="predicted"/>
<evidence type="ECO:0000313" key="3">
    <source>
        <dbReference type="EMBL" id="QGR72066.1"/>
    </source>
</evidence>
<keyword evidence="3" id="KW-0396">Initiation factor</keyword>
<evidence type="ECO:0000259" key="2">
    <source>
        <dbReference type="Pfam" id="PF18352"/>
    </source>
</evidence>
<keyword evidence="4" id="KW-1185">Reference proteome</keyword>
<keyword evidence="3" id="KW-0648">Protein biosynthesis</keyword>
<feature type="compositionally biased region" description="Polar residues" evidence="1">
    <location>
        <begin position="238"/>
        <end position="250"/>
    </location>
</feature>
<gene>
    <name evidence="3" type="ORF">FOC37_17870</name>
</gene>
<evidence type="ECO:0000256" key="1">
    <source>
        <dbReference type="SAM" id="MobiDB-lite"/>
    </source>
</evidence>
<feature type="domain" description="Phage protein Gp138 N-terminal" evidence="2">
    <location>
        <begin position="31"/>
        <end position="132"/>
    </location>
</feature>
<organism evidence="3 4">
    <name type="scientific">Yersinia intermedia</name>
    <dbReference type="NCBI Taxonomy" id="631"/>
    <lineage>
        <taxon>Bacteria</taxon>
        <taxon>Pseudomonadati</taxon>
        <taxon>Pseudomonadota</taxon>
        <taxon>Gammaproteobacteria</taxon>
        <taxon>Enterobacterales</taxon>
        <taxon>Yersiniaceae</taxon>
        <taxon>Yersinia</taxon>
    </lineage>
</organism>
<accession>A0ABX6FC90</accession>
<dbReference type="Proteomes" id="UP000424966">
    <property type="component" value="Chromosome"/>
</dbReference>
<dbReference type="EMBL" id="CP046294">
    <property type="protein sequence ID" value="QGR72066.1"/>
    <property type="molecule type" value="Genomic_DNA"/>
</dbReference>
<feature type="region of interest" description="Disordered" evidence="1">
    <location>
        <begin position="228"/>
        <end position="250"/>
    </location>
</feature>
<reference evidence="3 4" key="1">
    <citation type="submission" date="2019-11" db="EMBL/GenBank/DDBJ databases">
        <title>FDA dAtabase for Regulatory Grade micrObial Sequences (FDA-ARGOS): Supporting development and validation of Infectious Disease Dx tests.</title>
        <authorList>
            <person name="Patel R."/>
            <person name="Rucinski S."/>
            <person name="Tallon L."/>
            <person name="Sadzewicz L."/>
            <person name="Vavikolanu K."/>
            <person name="Mehta A."/>
            <person name="Aluvathingal J."/>
            <person name="Nadendla S."/>
            <person name="Nandy P."/>
            <person name="Geyer C."/>
            <person name="Yan Y."/>
            <person name="Sichtig H."/>
        </authorList>
    </citation>
    <scope>NUCLEOTIDE SEQUENCE [LARGE SCALE GENOMIC DNA]</scope>
    <source>
        <strain evidence="3 4">FDAARGOS_729</strain>
    </source>
</reference>
<protein>
    <submittedName>
        <fullName evidence="3">Translation initiation factor IF-2</fullName>
    </submittedName>
</protein>
<name>A0ABX6FC90_YERIN</name>
<dbReference type="GeneID" id="58048171"/>
<dbReference type="GO" id="GO:0003743">
    <property type="term" value="F:translation initiation factor activity"/>
    <property type="evidence" value="ECO:0007669"/>
    <property type="project" value="UniProtKB-KW"/>
</dbReference>
<dbReference type="Pfam" id="PF18352">
    <property type="entry name" value="Gp138_N"/>
    <property type="match status" value="1"/>
</dbReference>